<reference evidence="1 2" key="1">
    <citation type="submission" date="2018-11" db="EMBL/GenBank/DDBJ databases">
        <title>Flavobacterium sp. nov., YIM 102701-2 draft genome.</title>
        <authorList>
            <person name="Li G."/>
            <person name="Jiang Y."/>
        </authorList>
    </citation>
    <scope>NUCLEOTIDE SEQUENCE [LARGE SCALE GENOMIC DNA]</scope>
    <source>
        <strain evidence="1 2">YIM 102701-2</strain>
    </source>
</reference>
<evidence type="ECO:0000313" key="1">
    <source>
        <dbReference type="EMBL" id="RRJ89518.1"/>
    </source>
</evidence>
<organism evidence="1 2">
    <name type="scientific">Paenimyroides tangerinum</name>
    <dbReference type="NCBI Taxonomy" id="2488728"/>
    <lineage>
        <taxon>Bacteria</taxon>
        <taxon>Pseudomonadati</taxon>
        <taxon>Bacteroidota</taxon>
        <taxon>Flavobacteriia</taxon>
        <taxon>Flavobacteriales</taxon>
        <taxon>Flavobacteriaceae</taxon>
        <taxon>Paenimyroides</taxon>
    </lineage>
</organism>
<dbReference type="Pfam" id="PF20347">
    <property type="entry name" value="DUF6642"/>
    <property type="match status" value="1"/>
</dbReference>
<name>A0A3P3W508_9FLAO</name>
<gene>
    <name evidence="1" type="ORF">EG240_11345</name>
</gene>
<dbReference type="Proteomes" id="UP000275719">
    <property type="component" value="Unassembled WGS sequence"/>
</dbReference>
<dbReference type="EMBL" id="RQVQ01000026">
    <property type="protein sequence ID" value="RRJ89518.1"/>
    <property type="molecule type" value="Genomic_DNA"/>
</dbReference>
<evidence type="ECO:0000313" key="2">
    <source>
        <dbReference type="Proteomes" id="UP000275719"/>
    </source>
</evidence>
<keyword evidence="2" id="KW-1185">Reference proteome</keyword>
<comment type="caution">
    <text evidence="1">The sequence shown here is derived from an EMBL/GenBank/DDBJ whole genome shotgun (WGS) entry which is preliminary data.</text>
</comment>
<dbReference type="OrthoDB" id="1142747at2"/>
<dbReference type="InterPro" id="IPR046584">
    <property type="entry name" value="DUF6642"/>
</dbReference>
<dbReference type="AlphaFoldDB" id="A0A3P3W508"/>
<sequence length="188" mass="21850">MNLPNDSYSLFCLESVIDSEIESESKLFPMLEQITLNFGVTNVYKNCDSIESFQESLETLLYTDRDFKHYEVIYFVFEGSNNNIEIDGYLYSFEEIAELFQGKLNGKILHFANTKELNLDQETAQYFLAVTGAKAISGYVNHTPILSTILDFHYFGLYQEYDDVIELVENLLEKHYALCSTMGFRLYY</sequence>
<protein>
    <submittedName>
        <fullName evidence="1">Uncharacterized protein</fullName>
    </submittedName>
</protein>
<accession>A0A3P3W508</accession>
<dbReference type="RefSeq" id="WP_125019510.1">
    <property type="nucleotide sequence ID" value="NZ_RQVQ01000026.1"/>
</dbReference>
<proteinExistence type="predicted"/>